<dbReference type="AlphaFoldDB" id="A0A4Q2U3K0"/>
<evidence type="ECO:0000313" key="2">
    <source>
        <dbReference type="EMBL" id="RYC29326.1"/>
    </source>
</evidence>
<protein>
    <submittedName>
        <fullName evidence="2">DUF2382 domain-containing protein</fullName>
    </submittedName>
</protein>
<gene>
    <name evidence="2" type="ORF">D3273_24525</name>
</gene>
<dbReference type="InterPro" id="IPR019060">
    <property type="entry name" value="DUF2382"/>
</dbReference>
<dbReference type="EMBL" id="QYBB01000057">
    <property type="protein sequence ID" value="RYC29326.1"/>
    <property type="molecule type" value="Genomic_DNA"/>
</dbReference>
<keyword evidence="3" id="KW-1185">Reference proteome</keyword>
<dbReference type="Pfam" id="PF09557">
    <property type="entry name" value="DUF2382"/>
    <property type="match status" value="1"/>
</dbReference>
<evidence type="ECO:0000259" key="1">
    <source>
        <dbReference type="Pfam" id="PF09557"/>
    </source>
</evidence>
<feature type="domain" description="DUF2382" evidence="1">
    <location>
        <begin position="44"/>
        <end position="154"/>
    </location>
</feature>
<proteinExistence type="predicted"/>
<comment type="caution">
    <text evidence="2">The sequence shown here is derived from an EMBL/GenBank/DDBJ whole genome shotgun (WGS) entry which is preliminary data.</text>
</comment>
<reference evidence="2 3" key="2">
    <citation type="submission" date="2019-02" db="EMBL/GenBank/DDBJ databases">
        <title>'Lichenibacterium ramalinii' gen. nov. sp. nov., 'Lichenibacterium minor' gen. nov. sp. nov.</title>
        <authorList>
            <person name="Pankratov T."/>
        </authorList>
    </citation>
    <scope>NUCLEOTIDE SEQUENCE [LARGE SCALE GENOMIC DNA]</scope>
    <source>
        <strain evidence="2 3">RmlP026</strain>
    </source>
</reference>
<reference evidence="2 3" key="1">
    <citation type="submission" date="2018-12" db="EMBL/GenBank/DDBJ databases">
        <authorList>
            <person name="Grouzdev D.S."/>
            <person name="Krutkina M.S."/>
        </authorList>
    </citation>
    <scope>NUCLEOTIDE SEQUENCE [LARGE SCALE GENOMIC DNA]</scope>
    <source>
        <strain evidence="2 3">RmlP026</strain>
    </source>
</reference>
<dbReference type="RefSeq" id="WP_129229595.1">
    <property type="nucleotide sequence ID" value="NZ_QYBB01000057.1"/>
</dbReference>
<accession>A0A4Q2U3K0</accession>
<dbReference type="OrthoDB" id="7586109at2"/>
<name>A0A4Q2U3K0_9HYPH</name>
<organism evidence="2 3">
    <name type="scientific">Lichenibacterium minor</name>
    <dbReference type="NCBI Taxonomy" id="2316528"/>
    <lineage>
        <taxon>Bacteria</taxon>
        <taxon>Pseudomonadati</taxon>
        <taxon>Pseudomonadota</taxon>
        <taxon>Alphaproteobacteria</taxon>
        <taxon>Hyphomicrobiales</taxon>
        <taxon>Lichenihabitantaceae</taxon>
        <taxon>Lichenibacterium</taxon>
    </lineage>
</organism>
<dbReference type="Proteomes" id="UP000290759">
    <property type="component" value="Unassembled WGS sequence"/>
</dbReference>
<evidence type="ECO:0000313" key="3">
    <source>
        <dbReference type="Proteomes" id="UP000290759"/>
    </source>
</evidence>
<sequence>MADIRDASGEQPSDLDPGGAARVVLANRAASTPASPQVEAVEVIPVLEETLAVATLRRLTGVVRVSTHTEAVQEIAEAELDRYRVEVTRVPVGRVVDGAPSARAEGDVTIIPVVEERLVTMKQLVLVEELHVRHVLERVTVTEPVTLRRQRAVVERFDAAGQGVSEDDRNAS</sequence>